<dbReference type="Pfam" id="PF00903">
    <property type="entry name" value="Glyoxalase"/>
    <property type="match status" value="1"/>
</dbReference>
<dbReference type="SUPFAM" id="SSF54593">
    <property type="entry name" value="Glyoxalase/Bleomycin resistance protein/Dihydroxybiphenyl dioxygenase"/>
    <property type="match status" value="1"/>
</dbReference>
<dbReference type="RefSeq" id="WP_149476695.1">
    <property type="nucleotide sequence ID" value="NZ_JAGGMB010000013.1"/>
</dbReference>
<gene>
    <name evidence="2" type="ORF">J2Z64_003370</name>
</gene>
<evidence type="ECO:0000313" key="3">
    <source>
        <dbReference type="Proteomes" id="UP001138793"/>
    </source>
</evidence>
<evidence type="ECO:0000313" key="2">
    <source>
        <dbReference type="EMBL" id="MBP2079099.1"/>
    </source>
</evidence>
<dbReference type="InterPro" id="IPR004360">
    <property type="entry name" value="Glyas_Fos-R_dOase_dom"/>
</dbReference>
<keyword evidence="2" id="KW-0456">Lyase</keyword>
<proteinExistence type="predicted"/>
<dbReference type="GO" id="GO:0016829">
    <property type="term" value="F:lyase activity"/>
    <property type="evidence" value="ECO:0007669"/>
    <property type="project" value="UniProtKB-KW"/>
</dbReference>
<protein>
    <submittedName>
        <fullName evidence="2">Catechol 2,3-dioxygenase-like lactoylglutathione lyase family enzyme</fullName>
    </submittedName>
</protein>
<dbReference type="Proteomes" id="UP001138793">
    <property type="component" value="Unassembled WGS sequence"/>
</dbReference>
<keyword evidence="3" id="KW-1185">Reference proteome</keyword>
<feature type="domain" description="Glyoxalase/fosfomycin resistance/dioxygenase" evidence="1">
    <location>
        <begin position="4"/>
        <end position="56"/>
    </location>
</feature>
<sequence length="66" mass="7586">MKLKIDAITLAVHHLEKAVAFYREILQLPEDQISKGEDHVAFFFNEDLSLVLYPRTEIARTTGQTI</sequence>
<dbReference type="AlphaFoldDB" id="A0A9X0YUY2"/>
<accession>A0A9X0YUY2</accession>
<reference evidence="2" key="1">
    <citation type="submission" date="2021-03" db="EMBL/GenBank/DDBJ databases">
        <title>Genomic Encyclopedia of Type Strains, Phase IV (KMG-IV): sequencing the most valuable type-strain genomes for metagenomic binning, comparative biology and taxonomic classification.</title>
        <authorList>
            <person name="Goeker M."/>
        </authorList>
    </citation>
    <scope>NUCLEOTIDE SEQUENCE</scope>
    <source>
        <strain evidence="2">DSM 107338</strain>
    </source>
</reference>
<dbReference type="InterPro" id="IPR029068">
    <property type="entry name" value="Glyas_Bleomycin-R_OHBP_Dase"/>
</dbReference>
<name>A0A9X0YUY2_9BACI</name>
<dbReference type="Gene3D" id="3.10.180.10">
    <property type="entry name" value="2,3-Dihydroxybiphenyl 1,2-Dioxygenase, domain 1"/>
    <property type="match status" value="1"/>
</dbReference>
<comment type="caution">
    <text evidence="2">The sequence shown here is derived from an EMBL/GenBank/DDBJ whole genome shotgun (WGS) entry which is preliminary data.</text>
</comment>
<dbReference type="OrthoDB" id="9796521at2"/>
<evidence type="ECO:0000259" key="1">
    <source>
        <dbReference type="Pfam" id="PF00903"/>
    </source>
</evidence>
<dbReference type="EMBL" id="JAGGMB010000013">
    <property type="protein sequence ID" value="MBP2079099.1"/>
    <property type="molecule type" value="Genomic_DNA"/>
</dbReference>
<organism evidence="2 3">
    <name type="scientific">Oceanobacillus polygoni</name>
    <dbReference type="NCBI Taxonomy" id="1235259"/>
    <lineage>
        <taxon>Bacteria</taxon>
        <taxon>Bacillati</taxon>
        <taxon>Bacillota</taxon>
        <taxon>Bacilli</taxon>
        <taxon>Bacillales</taxon>
        <taxon>Bacillaceae</taxon>
        <taxon>Oceanobacillus</taxon>
    </lineage>
</organism>